<gene>
    <name evidence="2" type="ORF">MKW94_014474</name>
</gene>
<comment type="caution">
    <text evidence="2">The sequence shown here is derived from an EMBL/GenBank/DDBJ whole genome shotgun (WGS) entry which is preliminary data.</text>
</comment>
<feature type="chain" id="PRO_5041438556" evidence="1">
    <location>
        <begin position="24"/>
        <end position="85"/>
    </location>
</feature>
<dbReference type="EMBL" id="JAJJMA010193365">
    <property type="protein sequence ID" value="MCL7038722.1"/>
    <property type="molecule type" value="Genomic_DNA"/>
</dbReference>
<keyword evidence="3" id="KW-1185">Reference proteome</keyword>
<dbReference type="Proteomes" id="UP001177140">
    <property type="component" value="Unassembled WGS sequence"/>
</dbReference>
<name>A0AA41VCH5_PAPNU</name>
<reference evidence="2" key="1">
    <citation type="submission" date="2022-03" db="EMBL/GenBank/DDBJ databases">
        <title>A functionally conserved STORR gene fusion in Papaver species that diverged 16.8 million years ago.</title>
        <authorList>
            <person name="Catania T."/>
        </authorList>
    </citation>
    <scope>NUCLEOTIDE SEQUENCE</scope>
    <source>
        <strain evidence="2">S-191538</strain>
    </source>
</reference>
<sequence>MASTKATAVAFLAIFMVLCAANADFSCCTDNRIGSCITVSTDDNARCDSMCDSNCFMDGSTGSASFNTIGITAPNLRTGGVVLVS</sequence>
<feature type="signal peptide" evidence="1">
    <location>
        <begin position="1"/>
        <end position="23"/>
    </location>
</feature>
<organism evidence="2 3">
    <name type="scientific">Papaver nudicaule</name>
    <name type="common">Iceland poppy</name>
    <dbReference type="NCBI Taxonomy" id="74823"/>
    <lineage>
        <taxon>Eukaryota</taxon>
        <taxon>Viridiplantae</taxon>
        <taxon>Streptophyta</taxon>
        <taxon>Embryophyta</taxon>
        <taxon>Tracheophyta</taxon>
        <taxon>Spermatophyta</taxon>
        <taxon>Magnoliopsida</taxon>
        <taxon>Ranunculales</taxon>
        <taxon>Papaveraceae</taxon>
        <taxon>Papaveroideae</taxon>
        <taxon>Papaver</taxon>
    </lineage>
</organism>
<evidence type="ECO:0000313" key="2">
    <source>
        <dbReference type="EMBL" id="MCL7038722.1"/>
    </source>
</evidence>
<keyword evidence="1" id="KW-0732">Signal</keyword>
<evidence type="ECO:0000313" key="3">
    <source>
        <dbReference type="Proteomes" id="UP001177140"/>
    </source>
</evidence>
<protein>
    <submittedName>
        <fullName evidence="2">Uncharacterized protein</fullName>
    </submittedName>
</protein>
<dbReference type="AlphaFoldDB" id="A0AA41VCH5"/>
<accession>A0AA41VCH5</accession>
<proteinExistence type="predicted"/>
<evidence type="ECO:0000256" key="1">
    <source>
        <dbReference type="SAM" id="SignalP"/>
    </source>
</evidence>